<keyword evidence="7" id="KW-0234">DNA repair</keyword>
<keyword evidence="8" id="KW-0539">Nucleus</keyword>
<proteinExistence type="inferred from homology"/>
<evidence type="ECO:0000256" key="8">
    <source>
        <dbReference type="ARBA" id="ARBA00023242"/>
    </source>
</evidence>
<dbReference type="InterPro" id="IPR021843">
    <property type="entry name" value="PSME4_C"/>
</dbReference>
<evidence type="ECO:0000259" key="11">
    <source>
        <dbReference type="Pfam" id="PF16507"/>
    </source>
</evidence>
<evidence type="ECO:0000256" key="9">
    <source>
        <dbReference type="SAM" id="MobiDB-lite"/>
    </source>
</evidence>
<dbReference type="Pfam" id="PF16507">
    <property type="entry name" value="HEAT_PSME4_mid"/>
    <property type="match status" value="1"/>
</dbReference>
<evidence type="ECO:0008006" key="15">
    <source>
        <dbReference type="Google" id="ProtNLM"/>
    </source>
</evidence>
<feature type="domain" description="Proteasome activator complex subunit 4 C-terminal" evidence="10">
    <location>
        <begin position="1754"/>
        <end position="1841"/>
    </location>
</feature>
<dbReference type="Gene3D" id="1.25.10.10">
    <property type="entry name" value="Leucine-rich Repeat Variant"/>
    <property type="match status" value="1"/>
</dbReference>
<evidence type="ECO:0000256" key="7">
    <source>
        <dbReference type="ARBA" id="ARBA00023204"/>
    </source>
</evidence>
<feature type="domain" description="Proteasome activator Blm10 middle HEAT repeats region" evidence="11">
    <location>
        <begin position="319"/>
        <end position="807"/>
    </location>
</feature>
<dbReference type="InterPro" id="IPR016024">
    <property type="entry name" value="ARM-type_fold"/>
</dbReference>
<evidence type="ECO:0000256" key="1">
    <source>
        <dbReference type="ARBA" id="ARBA00004324"/>
    </source>
</evidence>
<evidence type="ECO:0000256" key="2">
    <source>
        <dbReference type="ARBA" id="ARBA00004496"/>
    </source>
</evidence>
<keyword evidence="4" id="KW-0963">Cytoplasm</keyword>
<protein>
    <recommendedName>
        <fullName evidence="15">Proteasome activator complex subunit 4</fullName>
    </recommendedName>
</protein>
<name>A0ABP1PC74_XYLVO</name>
<keyword evidence="5" id="KW-0677">Repeat</keyword>
<gene>
    <name evidence="13" type="ORF">XYLVIOL_LOCUS9545</name>
</gene>
<dbReference type="EMBL" id="CAXAJV020001300">
    <property type="protein sequence ID" value="CAL7949711.1"/>
    <property type="molecule type" value="Genomic_DNA"/>
</dbReference>
<sequence>MDEDLIYIHNYKTIEGVRFRQFLYNKLLPYVDDLEVESEALLAEIKANLGRAVLFNESWPGCYVGVSKLCHYIKTYGLQFSKSDHILFIKLLYELVTVPKIPSITTFKCFFALLLLLKKKKLISPDELELPWRPLYKMVLRMLKTEEHHPEMCRFGNFFGGALESVIICAKAYFPLSATQEILDELRPTLCPIVGSTMVNSIQILRLFLPIQLPPEHHSVGYQLWFKEFMMLWETCYNATEWEAKMMKLMASLANYNIGYIDWEPYIPLMFTRFMRCLKLPVSYNKTRVYKYYETDPCPITVWIVSVLGNGSSAQIYFEKFLKTIETYLHPANSGFWSEMLKDILIKLSFNFITRLHKERYAKPTWETPIPEKYKLTDSDVDAFVKSMLPVTMAAILNKECVDEAAQTLQYLATMRPNLVISYVMDRVSSTLDSLTTESHKLIATLNCMKAIARPMAEGSKNVNTDYTYPEGPTHILPLLSLLLPSIDPNNPEKCFLAFHLISVYACLIPIVDTSKPIAAVEEEHRMDYEIASGFEDFVLQFLDKILYFIDHSSLELVRLENSAGGEKSRLEETTETVLYNVCMVLLMQINDTILENAVDKLLTFITERTLEIKVAGQLAASLCRVFARVNGKVTLRRLLPVLSQTILDITGESNDIIKEEHLDARLLHAMLLLSAIVSTTGNNILPHLDTLIAVLDRVMVLKSREGNILACILLNAILHSLSTMVPYRFTSTEEIKCWGQTVNINNINVEWYIPGKEEMAAINRIFLRYLLPETNKLEEYCKDWTTLTREELLASLNIVNSIIQGCDSVLPVWEGKPLNLVKSSLEWLPFRPTLGMREEILMPDGSNVKRYIGNLASKLQNVILENTEGDTKSLHVLIRLWYYLLLGRGSFFDFVGARHRNVENVRIMMKDMLVRKKGIIAFFVLLRAEVQHVTRSYSQIFNLTETHNEVMLKLFTLATSRYAGVRCHAQGVVFKALHHLPFSWRIIVPKLLETLKNDPETNHEAYKGALHILDTAQKSLIIARHDWNVLRHLWPVMVLSKPSEKLSIIRLKESIVRFIGKEFLTIAIKFDIPNTCMDIATALWETDPKPTLCRPTENEIAKNLKIAQAFNECNLVCYNDLMNDLLNALLEKNLHWRHRLMAIVFLRYLVHPEQICPPKVVRYFLGALIHDSLSERSIALQIVICMLQQQKREHPKITIDPPTSSEKDELQENPSTKFVLGPRPDNTWLQYNYKTRPLTAEQWDEPRFIHRQHIGYYTWPKKIEMYAPSNRQPCLDPNVRILTDYEKEVDLFFNDPLNIQKLIKFYSLETKKDKDKFNYYKCLLFKHIFRNHGIVFLKHFLPHLHELVKDKQESSQRCAAEIIAGIIKGSKHWPFDMICEMWDSLLPIIRLALNNLTSETMMDWIICFSLAQQHRDPNRQHWLLECLMEETCIGESESSLIECGRILTLQAALTKQPWRVMELLQRLLIRIEDRLLANPFENVRERLSAILVIVFNSSAKTLNNANNPSIPQIQSFIDKIIPKLQPLIDENATKFNKEVENLSVHISTVKLNDLKKTGINEEEKERAIRLLKTICRWVAHMNCVWYGLPSELYQIFPIICEMENCETDEELRKSCTVALTVYAQMLTLPCNMPIALEAIEKMSVHVSWWTRSACLEFLQAWVFYNMGIFLSNPAWVTFVKDVVLRLLEDERVEVRKNAGKVLSGLVHCAFIPEQERLLDEFKRKAKVKLYKKERSNCSKEDVKKNVKTDALRIRHAAIIGMCAFIQAHPYDIPKYIPPIFEFLSPYMNDPQPIPMTIKKTLDDFKRTHDGWKGVKEYTQHFTEEQLTALQDLIMPPSYYA</sequence>
<keyword evidence="14" id="KW-1185">Reference proteome</keyword>
<feature type="region of interest" description="Disordered" evidence="9">
    <location>
        <begin position="1196"/>
        <end position="1217"/>
    </location>
</feature>
<reference evidence="13 14" key="1">
    <citation type="submission" date="2024-08" db="EMBL/GenBank/DDBJ databases">
        <authorList>
            <person name="Will J Nash"/>
            <person name="Angela Man"/>
            <person name="Seanna McTaggart"/>
            <person name="Kendall Baker"/>
            <person name="Tom Barker"/>
            <person name="Leah Catchpole"/>
            <person name="Alex Durrant"/>
            <person name="Karim Gharbi"/>
            <person name="Naomi Irish"/>
            <person name="Gemy Kaithakottil"/>
            <person name="Debby Ku"/>
            <person name="Aaliyah Providence"/>
            <person name="Felix Shaw"/>
            <person name="David Swarbreck"/>
            <person name="Chris Watkins"/>
            <person name="Ann M. McCartney"/>
            <person name="Giulio Formenti"/>
            <person name="Alice Mouton"/>
            <person name="Noel Vella"/>
            <person name="Bjorn M von Reumont"/>
            <person name="Adriana Vella"/>
            <person name="Wilfried Haerty"/>
        </authorList>
    </citation>
    <scope>NUCLEOTIDE SEQUENCE [LARGE SCALE GENOMIC DNA]</scope>
</reference>
<dbReference type="InterPro" id="IPR032430">
    <property type="entry name" value="Blm10_mid"/>
</dbReference>
<dbReference type="InterPro" id="IPR011989">
    <property type="entry name" value="ARM-like"/>
</dbReference>
<dbReference type="Pfam" id="PF23096">
    <property type="entry name" value="HEAT_PSME4"/>
    <property type="match status" value="1"/>
</dbReference>
<evidence type="ECO:0000259" key="12">
    <source>
        <dbReference type="Pfam" id="PF23096"/>
    </source>
</evidence>
<evidence type="ECO:0000256" key="4">
    <source>
        <dbReference type="ARBA" id="ARBA00022490"/>
    </source>
</evidence>
<accession>A0ABP1PC74</accession>
<dbReference type="PANTHER" id="PTHR32170">
    <property type="entry name" value="PROTEASOME ACTIVATOR COMPLEX SUBUNIT 4"/>
    <property type="match status" value="1"/>
</dbReference>
<dbReference type="PANTHER" id="PTHR32170:SF3">
    <property type="entry name" value="PROTEASOME ACTIVATOR COMPLEX SUBUNIT 4"/>
    <property type="match status" value="1"/>
</dbReference>
<dbReference type="Pfam" id="PF11919">
    <property type="entry name" value="PSME4_C"/>
    <property type="match status" value="1"/>
</dbReference>
<evidence type="ECO:0000256" key="6">
    <source>
        <dbReference type="ARBA" id="ARBA00022763"/>
    </source>
</evidence>
<dbReference type="SUPFAM" id="SSF48371">
    <property type="entry name" value="ARM repeat"/>
    <property type="match status" value="2"/>
</dbReference>
<feature type="domain" description="Proteasome activator complex subunit 4-like HEAT repeat-like" evidence="12">
    <location>
        <begin position="1160"/>
        <end position="1451"/>
    </location>
</feature>
<evidence type="ECO:0000313" key="13">
    <source>
        <dbReference type="EMBL" id="CAL7949711.1"/>
    </source>
</evidence>
<dbReference type="InterPro" id="IPR035309">
    <property type="entry name" value="PSME4"/>
</dbReference>
<evidence type="ECO:0000259" key="10">
    <source>
        <dbReference type="Pfam" id="PF11919"/>
    </source>
</evidence>
<comment type="similarity">
    <text evidence="3">Belongs to the BLM10 family.</text>
</comment>
<organism evidence="13 14">
    <name type="scientific">Xylocopa violacea</name>
    <name type="common">Violet carpenter bee</name>
    <name type="synonym">Apis violacea</name>
    <dbReference type="NCBI Taxonomy" id="135666"/>
    <lineage>
        <taxon>Eukaryota</taxon>
        <taxon>Metazoa</taxon>
        <taxon>Ecdysozoa</taxon>
        <taxon>Arthropoda</taxon>
        <taxon>Hexapoda</taxon>
        <taxon>Insecta</taxon>
        <taxon>Pterygota</taxon>
        <taxon>Neoptera</taxon>
        <taxon>Endopterygota</taxon>
        <taxon>Hymenoptera</taxon>
        <taxon>Apocrita</taxon>
        <taxon>Aculeata</taxon>
        <taxon>Apoidea</taxon>
        <taxon>Anthophila</taxon>
        <taxon>Apidae</taxon>
        <taxon>Xylocopa</taxon>
        <taxon>Xylocopa</taxon>
    </lineage>
</organism>
<evidence type="ECO:0000256" key="3">
    <source>
        <dbReference type="ARBA" id="ARBA00005739"/>
    </source>
</evidence>
<keyword evidence="6" id="KW-0227">DNA damage</keyword>
<comment type="subcellular location">
    <subcellularLocation>
        <location evidence="2">Cytoplasm</location>
    </subcellularLocation>
    <subcellularLocation>
        <location evidence="1">Nucleus speckle</location>
    </subcellularLocation>
</comment>
<dbReference type="Proteomes" id="UP001642520">
    <property type="component" value="Unassembled WGS sequence"/>
</dbReference>
<comment type="caution">
    <text evidence="13">The sequence shown here is derived from an EMBL/GenBank/DDBJ whole genome shotgun (WGS) entry which is preliminary data.</text>
</comment>
<evidence type="ECO:0000313" key="14">
    <source>
        <dbReference type="Proteomes" id="UP001642520"/>
    </source>
</evidence>
<evidence type="ECO:0000256" key="5">
    <source>
        <dbReference type="ARBA" id="ARBA00022737"/>
    </source>
</evidence>
<dbReference type="InterPro" id="IPR055455">
    <property type="entry name" value="HEAT_PSME4"/>
</dbReference>